<dbReference type="InterPro" id="IPR036420">
    <property type="entry name" value="BRCT_dom_sf"/>
</dbReference>
<dbReference type="PROSITE" id="PS50172">
    <property type="entry name" value="BRCT"/>
    <property type="match status" value="1"/>
</dbReference>
<protein>
    <recommendedName>
        <fullName evidence="4">Pescadillo homolog</fullName>
    </recommendedName>
</protein>
<comment type="subcellular location">
    <subcellularLocation>
        <location evidence="4">Nucleus</location>
        <location evidence="4">Nucleolus</location>
    </subcellularLocation>
    <subcellularLocation>
        <location evidence="4">Nucleus</location>
        <location evidence="4">Nucleoplasm</location>
    </subcellularLocation>
</comment>
<evidence type="ECO:0000256" key="4">
    <source>
        <dbReference type="HAMAP-Rule" id="MF_03028"/>
    </source>
</evidence>
<feature type="compositionally biased region" description="Basic residues" evidence="5">
    <location>
        <begin position="573"/>
        <end position="582"/>
    </location>
</feature>
<dbReference type="InterPro" id="IPR001357">
    <property type="entry name" value="BRCT_dom"/>
</dbReference>
<organism evidence="7 8">
    <name type="scientific">Exocentrus adspersus</name>
    <dbReference type="NCBI Taxonomy" id="1586481"/>
    <lineage>
        <taxon>Eukaryota</taxon>
        <taxon>Metazoa</taxon>
        <taxon>Ecdysozoa</taxon>
        <taxon>Arthropoda</taxon>
        <taxon>Hexapoda</taxon>
        <taxon>Insecta</taxon>
        <taxon>Pterygota</taxon>
        <taxon>Neoptera</taxon>
        <taxon>Endopterygota</taxon>
        <taxon>Coleoptera</taxon>
        <taxon>Polyphaga</taxon>
        <taxon>Cucujiformia</taxon>
        <taxon>Chrysomeloidea</taxon>
        <taxon>Cerambycidae</taxon>
        <taxon>Lamiinae</taxon>
        <taxon>Acanthocinini</taxon>
        <taxon>Exocentrus</taxon>
    </lineage>
</organism>
<dbReference type="FunFam" id="3.40.50.10190:FF:000002">
    <property type="entry name" value="Pescadillo homolog"/>
    <property type="match status" value="1"/>
</dbReference>
<reference evidence="7 8" key="1">
    <citation type="journal article" date="2023" name="Insect Mol. Biol.">
        <title>Genome sequencing provides insights into the evolution of gene families encoding plant cell wall-degrading enzymes in longhorned beetles.</title>
        <authorList>
            <person name="Shin N.R."/>
            <person name="Okamura Y."/>
            <person name="Kirsch R."/>
            <person name="Pauchet Y."/>
        </authorList>
    </citation>
    <scope>NUCLEOTIDE SEQUENCE [LARGE SCALE GENOMIC DNA]</scope>
    <source>
        <strain evidence="7">EAD_L_NR</strain>
    </source>
</reference>
<dbReference type="GO" id="GO:0003723">
    <property type="term" value="F:RNA binding"/>
    <property type="evidence" value="ECO:0007669"/>
    <property type="project" value="TreeGrafter"/>
</dbReference>
<comment type="similarity">
    <text evidence="4">Belongs to the pescadillo family.</text>
</comment>
<proteinExistence type="inferred from homology"/>
<dbReference type="Gene3D" id="3.40.50.10190">
    <property type="entry name" value="BRCT domain"/>
    <property type="match status" value="1"/>
</dbReference>
<dbReference type="PANTHER" id="PTHR12221">
    <property type="entry name" value="PESCADILLO - RELATED"/>
    <property type="match status" value="1"/>
</dbReference>
<dbReference type="InterPro" id="IPR010613">
    <property type="entry name" value="PES"/>
</dbReference>
<comment type="caution">
    <text evidence="7">The sequence shown here is derived from an EMBL/GenBank/DDBJ whole genome shotgun (WGS) entry which is preliminary data.</text>
</comment>
<dbReference type="SUPFAM" id="SSF52113">
    <property type="entry name" value="BRCT domain"/>
    <property type="match status" value="1"/>
</dbReference>
<feature type="compositionally biased region" description="Basic and acidic residues" evidence="5">
    <location>
        <begin position="549"/>
        <end position="559"/>
    </location>
</feature>
<evidence type="ECO:0000313" key="8">
    <source>
        <dbReference type="Proteomes" id="UP001159042"/>
    </source>
</evidence>
<dbReference type="Pfam" id="PF16589">
    <property type="entry name" value="BRCT_2"/>
    <property type="match status" value="1"/>
</dbReference>
<sequence>MVSKRKKKFTTGEGAQFMTRKAALKKLQLSLNDFRKLCILKGIYPREPRNRKRAQKGKTGIKTLYHVKDIQFLLHEPIIWKLRDYKIFNKKVGRARAVRDFEKLNRYLNNHPTLKLDHIVKERYPTFIDALRDLDDCLTLCFLFSTFPSLAHVPRDQSALCRRLTLEFLHAVIEAKALRKVFISIKGYYFQAEIKGQTITWIVPHHFSFTPHSKAEVDFKIMSTFVEFYTIMLGFVNFRIYHSLNLFYPPKLSSAIQADAEKALVDEDIFVSERVAALNFPLTKTSNEVVEDDLEIDSFQTGEEDADKIEEAKKEAERIRTLKTLFKGLKFFLNREVPREPLVFIIRCFGGEVSWNKTLFVGSTFDENDESITHQIVDRPSLEKQYISRYYIQPQWVFDSVNARQLLPVNKYFMGEILPPHLSPFIDKERDQQYIPPEEKALYDPTLLEEQHKKDEKMGEQGESEEEESASDKDEEVNDEEDSENEGSDDKEETEENLSGKKPKLSVSVGEVYKEVPWEKNRQEKQEYRLREKMVKNKHKKLYKSMMAGRKERAKEIWLLRKKRRLHDEQDKKPKKGQRKTKNGSATPTKKTKKQKSQ</sequence>
<dbReference type="GO" id="GO:0000466">
    <property type="term" value="P:maturation of 5.8S rRNA from tricistronic rRNA transcript (SSU-rRNA, 5.8S rRNA, LSU-rRNA)"/>
    <property type="evidence" value="ECO:0007669"/>
    <property type="project" value="UniProtKB-UniRule"/>
</dbReference>
<evidence type="ECO:0000256" key="3">
    <source>
        <dbReference type="ARBA" id="ARBA00023242"/>
    </source>
</evidence>
<feature type="compositionally biased region" description="Acidic residues" evidence="5">
    <location>
        <begin position="462"/>
        <end position="496"/>
    </location>
</feature>
<name>A0AAV8VYV8_9CUCU</name>
<dbReference type="SMART" id="SM00292">
    <property type="entry name" value="BRCT"/>
    <property type="match status" value="1"/>
</dbReference>
<accession>A0AAV8VYV8</accession>
<dbReference type="PANTHER" id="PTHR12221:SF6">
    <property type="entry name" value="PESCADILLO HOMOLOG"/>
    <property type="match status" value="1"/>
</dbReference>
<dbReference type="GO" id="GO:0005654">
    <property type="term" value="C:nucleoplasm"/>
    <property type="evidence" value="ECO:0007669"/>
    <property type="project" value="UniProtKB-SubCell"/>
</dbReference>
<dbReference type="Proteomes" id="UP001159042">
    <property type="component" value="Unassembled WGS sequence"/>
</dbReference>
<feature type="region of interest" description="Disordered" evidence="5">
    <location>
        <begin position="452"/>
        <end position="598"/>
    </location>
</feature>
<keyword evidence="1 4" id="KW-0690">Ribosome biogenesis</keyword>
<dbReference type="EMBL" id="JANEYG010000022">
    <property type="protein sequence ID" value="KAJ8918791.1"/>
    <property type="molecule type" value="Genomic_DNA"/>
</dbReference>
<comment type="function">
    <text evidence="4">Required for maturation of ribosomal RNAs and formation of the large ribosomal subunit.</text>
</comment>
<dbReference type="Pfam" id="PF06732">
    <property type="entry name" value="Pescadillo_N"/>
    <property type="match status" value="1"/>
</dbReference>
<evidence type="ECO:0000256" key="1">
    <source>
        <dbReference type="ARBA" id="ARBA00022517"/>
    </source>
</evidence>
<dbReference type="GO" id="GO:0070545">
    <property type="term" value="C:PeBoW complex"/>
    <property type="evidence" value="ECO:0007669"/>
    <property type="project" value="TreeGrafter"/>
</dbReference>
<dbReference type="HAMAP" id="MF_03028">
    <property type="entry name" value="Pescadillo"/>
    <property type="match status" value="1"/>
</dbReference>
<feature type="compositionally biased region" description="Basic and acidic residues" evidence="5">
    <location>
        <begin position="512"/>
        <end position="535"/>
    </location>
</feature>
<dbReference type="AlphaFoldDB" id="A0AAV8VYV8"/>
<feature type="domain" description="BRCT" evidence="6">
    <location>
        <begin position="321"/>
        <end position="414"/>
    </location>
</feature>
<gene>
    <name evidence="7" type="ORF">NQ315_011075</name>
</gene>
<evidence type="ECO:0000259" key="6">
    <source>
        <dbReference type="PROSITE" id="PS50172"/>
    </source>
</evidence>
<evidence type="ECO:0000313" key="7">
    <source>
        <dbReference type="EMBL" id="KAJ8918791.1"/>
    </source>
</evidence>
<dbReference type="GO" id="GO:0030687">
    <property type="term" value="C:preribosome, large subunit precursor"/>
    <property type="evidence" value="ECO:0007669"/>
    <property type="project" value="UniProtKB-UniRule"/>
</dbReference>
<dbReference type="GO" id="GO:0043021">
    <property type="term" value="F:ribonucleoprotein complex binding"/>
    <property type="evidence" value="ECO:0007669"/>
    <property type="project" value="UniProtKB-UniRule"/>
</dbReference>
<keyword evidence="3 4" id="KW-0539">Nucleus</keyword>
<keyword evidence="8" id="KW-1185">Reference proteome</keyword>
<keyword evidence="2 4" id="KW-0698">rRNA processing</keyword>
<dbReference type="CDD" id="cd17709">
    <property type="entry name" value="BRCT_pescadillo_like"/>
    <property type="match status" value="1"/>
</dbReference>
<evidence type="ECO:0000256" key="2">
    <source>
        <dbReference type="ARBA" id="ARBA00022552"/>
    </source>
</evidence>
<dbReference type="GO" id="GO:0000463">
    <property type="term" value="P:maturation of LSU-rRNA from tricistronic rRNA transcript (SSU-rRNA, 5.8S rRNA, LSU-rRNA)"/>
    <property type="evidence" value="ECO:0007669"/>
    <property type="project" value="UniProtKB-UniRule"/>
</dbReference>
<evidence type="ECO:0000256" key="5">
    <source>
        <dbReference type="SAM" id="MobiDB-lite"/>
    </source>
</evidence>